<dbReference type="Gene3D" id="3.40.50.2300">
    <property type="match status" value="2"/>
</dbReference>
<evidence type="ECO:0000256" key="1">
    <source>
        <dbReference type="ARBA" id="ARBA00004193"/>
    </source>
</evidence>
<dbReference type="InterPro" id="IPR050957">
    <property type="entry name" value="BMP_lipoprotein"/>
</dbReference>
<keyword evidence="5 7" id="KW-0472">Membrane</keyword>
<gene>
    <name evidence="9" type="ORF">ACFFH4_11245</name>
</gene>
<dbReference type="EMBL" id="JBHLTR010000015">
    <property type="protein sequence ID" value="MFC0559621.1"/>
    <property type="molecule type" value="Genomic_DNA"/>
</dbReference>
<accession>A0ABV6NFS5</accession>
<keyword evidence="3" id="KW-1003">Cell membrane</keyword>
<comment type="caution">
    <text evidence="9">The sequence shown here is derived from an EMBL/GenBank/DDBJ whole genome shotgun (WGS) entry which is preliminary data.</text>
</comment>
<evidence type="ECO:0000256" key="3">
    <source>
        <dbReference type="ARBA" id="ARBA00022475"/>
    </source>
</evidence>
<evidence type="ECO:0000256" key="5">
    <source>
        <dbReference type="ARBA" id="ARBA00023136"/>
    </source>
</evidence>
<evidence type="ECO:0000313" key="9">
    <source>
        <dbReference type="EMBL" id="MFC0559621.1"/>
    </source>
</evidence>
<dbReference type="RefSeq" id="WP_273847734.1">
    <property type="nucleotide sequence ID" value="NZ_JAQQWT010000032.1"/>
</dbReference>
<organism evidence="9 10">
    <name type="scientific">Halalkalibacter alkalisediminis</name>
    <dbReference type="NCBI Taxonomy" id="935616"/>
    <lineage>
        <taxon>Bacteria</taxon>
        <taxon>Bacillati</taxon>
        <taxon>Bacillota</taxon>
        <taxon>Bacilli</taxon>
        <taxon>Bacillales</taxon>
        <taxon>Bacillaceae</taxon>
        <taxon>Halalkalibacter</taxon>
    </lineage>
</organism>
<evidence type="ECO:0000256" key="2">
    <source>
        <dbReference type="ARBA" id="ARBA00008610"/>
    </source>
</evidence>
<protein>
    <submittedName>
        <fullName evidence="9">BMP family ABC transporter substrate-binding protein</fullName>
    </submittedName>
</protein>
<comment type="similarity">
    <text evidence="2">Belongs to the BMP lipoprotein family.</text>
</comment>
<keyword evidence="7" id="KW-1133">Transmembrane helix</keyword>
<sequence>MQPLNQPRWILILTVVVAFGFITTIIIKVSNVLSESSYSERTDEQTKVTIITSDEVVDQSWGSLAYIGQLKIEEQFPIEVTLYSEINTEALQLETVERALEDGAKVIIGHGREFSDVFTELAPTHSNVNFVTIHGHAIHENQSVYSFNQGVIEAKAGIAAALITVTNKVGLIDAIDAREEQPQFEAALYQSNPEIAFYYKVVDSWDDDAKAGEYMKEMIDEGVDVIYARGNGFNRAVIEYGRQNQIYMIGYLEDQSYMASEWILTSVMNDVSQMYVAIMKDYFSEEGIQHGVKLLTEEDGVYQLAPFGPMFTKDDLQFIDNEANNRD</sequence>
<dbReference type="Pfam" id="PF02608">
    <property type="entry name" value="Bmp"/>
    <property type="match status" value="1"/>
</dbReference>
<evidence type="ECO:0000256" key="7">
    <source>
        <dbReference type="SAM" id="Phobius"/>
    </source>
</evidence>
<dbReference type="SUPFAM" id="SSF53822">
    <property type="entry name" value="Periplasmic binding protein-like I"/>
    <property type="match status" value="1"/>
</dbReference>
<feature type="transmembrane region" description="Helical" evidence="7">
    <location>
        <begin position="9"/>
        <end position="27"/>
    </location>
</feature>
<proteinExistence type="inferred from homology"/>
<reference evidence="9 10" key="1">
    <citation type="submission" date="2024-09" db="EMBL/GenBank/DDBJ databases">
        <authorList>
            <person name="Sun Q."/>
            <person name="Mori K."/>
        </authorList>
    </citation>
    <scope>NUCLEOTIDE SEQUENCE [LARGE SCALE GENOMIC DNA]</scope>
    <source>
        <strain evidence="9 10">NCAIM B.02301</strain>
    </source>
</reference>
<name>A0ABV6NFS5_9BACI</name>
<keyword evidence="10" id="KW-1185">Reference proteome</keyword>
<dbReference type="InterPro" id="IPR003760">
    <property type="entry name" value="PnrA-like"/>
</dbReference>
<keyword evidence="4" id="KW-0732">Signal</keyword>
<comment type="subcellular location">
    <subcellularLocation>
        <location evidence="1">Cell membrane</location>
        <topology evidence="1">Lipid-anchor</topology>
    </subcellularLocation>
</comment>
<feature type="domain" description="ABC transporter substrate-binding protein PnrA-like" evidence="8">
    <location>
        <begin position="46"/>
        <end position="291"/>
    </location>
</feature>
<evidence type="ECO:0000256" key="4">
    <source>
        <dbReference type="ARBA" id="ARBA00022729"/>
    </source>
</evidence>
<evidence type="ECO:0000259" key="8">
    <source>
        <dbReference type="Pfam" id="PF02608"/>
    </source>
</evidence>
<dbReference type="PANTHER" id="PTHR34296:SF2">
    <property type="entry name" value="ABC TRANSPORTER GUANOSINE-BINDING PROTEIN NUPN"/>
    <property type="match status" value="1"/>
</dbReference>
<evidence type="ECO:0000313" key="10">
    <source>
        <dbReference type="Proteomes" id="UP001589833"/>
    </source>
</evidence>
<keyword evidence="7" id="KW-0812">Transmembrane</keyword>
<keyword evidence="6" id="KW-0449">Lipoprotein</keyword>
<dbReference type="Proteomes" id="UP001589833">
    <property type="component" value="Unassembled WGS sequence"/>
</dbReference>
<evidence type="ECO:0000256" key="6">
    <source>
        <dbReference type="ARBA" id="ARBA00023288"/>
    </source>
</evidence>
<dbReference type="PANTHER" id="PTHR34296">
    <property type="entry name" value="TRANSCRIPTIONAL ACTIVATOR PROTEIN MED"/>
    <property type="match status" value="1"/>
</dbReference>
<dbReference type="InterPro" id="IPR028082">
    <property type="entry name" value="Peripla_BP_I"/>
</dbReference>